<name>A0A3A3FT82_9BURK</name>
<dbReference type="AlphaFoldDB" id="A0A3A3FT82"/>
<keyword evidence="2" id="KW-1185">Reference proteome</keyword>
<accession>A0A3A3FT82</accession>
<sequence>MYFDTAAPEATYEPPLSAIETSNTYVVATGDVLSQLSSFAKLEPGWDGADSVVPASQDIEAALDFVLSMPPVLPLPKAMLSASGELGLYWDDNDIYIDIAFEPEGKISIYSKIRSTGKEKFYDSIDTTSINSNWYFDTLGDLLIPHGYALAA</sequence>
<evidence type="ECO:0000313" key="2">
    <source>
        <dbReference type="Proteomes" id="UP000265955"/>
    </source>
</evidence>
<evidence type="ECO:0000313" key="1">
    <source>
        <dbReference type="EMBL" id="RJF98993.1"/>
    </source>
</evidence>
<gene>
    <name evidence="1" type="ORF">D3871_11095</name>
</gene>
<reference evidence="2" key="1">
    <citation type="submission" date="2018-09" db="EMBL/GenBank/DDBJ databases">
        <authorList>
            <person name="Zhu H."/>
        </authorList>
    </citation>
    <scope>NUCLEOTIDE SEQUENCE [LARGE SCALE GENOMIC DNA]</scope>
    <source>
        <strain evidence="2">K1R23-30</strain>
    </source>
</reference>
<proteinExistence type="predicted"/>
<dbReference type="EMBL" id="QYUO01000001">
    <property type="protein sequence ID" value="RJF98993.1"/>
    <property type="molecule type" value="Genomic_DNA"/>
</dbReference>
<comment type="caution">
    <text evidence="1">The sequence shown here is derived from an EMBL/GenBank/DDBJ whole genome shotgun (WGS) entry which is preliminary data.</text>
</comment>
<protein>
    <submittedName>
        <fullName evidence="1">Uncharacterized protein</fullName>
    </submittedName>
</protein>
<organism evidence="1 2">
    <name type="scientific">Noviherbaspirillum saxi</name>
    <dbReference type="NCBI Taxonomy" id="2320863"/>
    <lineage>
        <taxon>Bacteria</taxon>
        <taxon>Pseudomonadati</taxon>
        <taxon>Pseudomonadota</taxon>
        <taxon>Betaproteobacteria</taxon>
        <taxon>Burkholderiales</taxon>
        <taxon>Oxalobacteraceae</taxon>
        <taxon>Noviherbaspirillum</taxon>
    </lineage>
</organism>
<dbReference type="Proteomes" id="UP000265955">
    <property type="component" value="Unassembled WGS sequence"/>
</dbReference>